<dbReference type="PANTHER" id="PTHR43133">
    <property type="entry name" value="RNA POLYMERASE ECF-TYPE SIGMA FACTO"/>
    <property type="match status" value="1"/>
</dbReference>
<evidence type="ECO:0000256" key="2">
    <source>
        <dbReference type="ARBA" id="ARBA00023015"/>
    </source>
</evidence>
<dbReference type="Gene3D" id="1.10.10.10">
    <property type="entry name" value="Winged helix-like DNA-binding domain superfamily/Winged helix DNA-binding domain"/>
    <property type="match status" value="1"/>
</dbReference>
<gene>
    <name evidence="6" type="ORF">H8B21_07470</name>
</gene>
<dbReference type="CDD" id="cd06171">
    <property type="entry name" value="Sigma70_r4"/>
    <property type="match status" value="1"/>
</dbReference>
<evidence type="ECO:0000256" key="1">
    <source>
        <dbReference type="ARBA" id="ARBA00010641"/>
    </source>
</evidence>
<keyword evidence="3" id="KW-0731">Sigma factor</keyword>
<evidence type="ECO:0000256" key="3">
    <source>
        <dbReference type="ARBA" id="ARBA00023082"/>
    </source>
</evidence>
<keyword evidence="7" id="KW-1185">Reference proteome</keyword>
<sequence>MMRYNNISGIDFDSIFNNWNKKVYHYALGKTNSKYIAEETVQRVFIKLWKNLSEKDIPVNIEAQIFTISKTILLDVVKEETNRRKLLIDDKKEVWSESPFDIFQTKELDYRIQRAIESMPATRKEIFQLSRFEHLSYREIANKLSISPKTVENHIHLALKTLRQIIFRTSFILFYFFF</sequence>
<evidence type="ECO:0000313" key="7">
    <source>
        <dbReference type="Proteomes" id="UP000651112"/>
    </source>
</evidence>
<reference evidence="6 7" key="1">
    <citation type="submission" date="2020-08" db="EMBL/GenBank/DDBJ databases">
        <title>Sphingobacterium sp. DN00404 isolated from aquaculture water.</title>
        <authorList>
            <person name="Zhang M."/>
        </authorList>
    </citation>
    <scope>NUCLEOTIDE SEQUENCE [LARGE SCALE GENOMIC DNA]</scope>
    <source>
        <strain evidence="6 7">KCTC 42746</strain>
    </source>
</reference>
<dbReference type="PANTHER" id="PTHR43133:SF46">
    <property type="entry name" value="RNA POLYMERASE SIGMA-70 FACTOR ECF SUBFAMILY"/>
    <property type="match status" value="1"/>
</dbReference>
<name>A0ABR7XQF7_9SPHI</name>
<dbReference type="Gene3D" id="1.10.1740.10">
    <property type="match status" value="1"/>
</dbReference>
<dbReference type="InterPro" id="IPR013325">
    <property type="entry name" value="RNA_pol_sigma_r2"/>
</dbReference>
<evidence type="ECO:0000313" key="6">
    <source>
        <dbReference type="EMBL" id="MBD1421407.1"/>
    </source>
</evidence>
<evidence type="ECO:0000256" key="4">
    <source>
        <dbReference type="ARBA" id="ARBA00023163"/>
    </source>
</evidence>
<proteinExistence type="inferred from homology"/>
<dbReference type="InterPro" id="IPR014284">
    <property type="entry name" value="RNA_pol_sigma-70_dom"/>
</dbReference>
<protein>
    <submittedName>
        <fullName evidence="6">Sigma-70 family RNA polymerase sigma factor</fullName>
    </submittedName>
</protein>
<dbReference type="InterPro" id="IPR013249">
    <property type="entry name" value="RNA_pol_sigma70_r4_t2"/>
</dbReference>
<feature type="domain" description="RNA polymerase sigma factor 70 region 4 type 2" evidence="5">
    <location>
        <begin position="111"/>
        <end position="162"/>
    </location>
</feature>
<comment type="similarity">
    <text evidence="1">Belongs to the sigma-70 factor family. ECF subfamily.</text>
</comment>
<keyword evidence="4" id="KW-0804">Transcription</keyword>
<dbReference type="SUPFAM" id="SSF88659">
    <property type="entry name" value="Sigma3 and sigma4 domains of RNA polymerase sigma factors"/>
    <property type="match status" value="1"/>
</dbReference>
<accession>A0ABR7XQF7</accession>
<dbReference type="EMBL" id="JACNYL010000002">
    <property type="protein sequence ID" value="MBD1421407.1"/>
    <property type="molecule type" value="Genomic_DNA"/>
</dbReference>
<dbReference type="RefSeq" id="WP_190313179.1">
    <property type="nucleotide sequence ID" value="NZ_JACNYL010000002.1"/>
</dbReference>
<organism evidence="6 7">
    <name type="scientific">Sphingobacterium chuzhouense</name>
    <dbReference type="NCBI Taxonomy" id="1742264"/>
    <lineage>
        <taxon>Bacteria</taxon>
        <taxon>Pseudomonadati</taxon>
        <taxon>Bacteroidota</taxon>
        <taxon>Sphingobacteriia</taxon>
        <taxon>Sphingobacteriales</taxon>
        <taxon>Sphingobacteriaceae</taxon>
        <taxon>Sphingobacterium</taxon>
    </lineage>
</organism>
<evidence type="ECO:0000259" key="5">
    <source>
        <dbReference type="Pfam" id="PF08281"/>
    </source>
</evidence>
<comment type="caution">
    <text evidence="6">The sequence shown here is derived from an EMBL/GenBank/DDBJ whole genome shotgun (WGS) entry which is preliminary data.</text>
</comment>
<dbReference type="InterPro" id="IPR039425">
    <property type="entry name" value="RNA_pol_sigma-70-like"/>
</dbReference>
<dbReference type="SUPFAM" id="SSF88946">
    <property type="entry name" value="Sigma2 domain of RNA polymerase sigma factors"/>
    <property type="match status" value="1"/>
</dbReference>
<dbReference type="Pfam" id="PF08281">
    <property type="entry name" value="Sigma70_r4_2"/>
    <property type="match status" value="1"/>
</dbReference>
<dbReference type="InterPro" id="IPR013324">
    <property type="entry name" value="RNA_pol_sigma_r3/r4-like"/>
</dbReference>
<keyword evidence="2" id="KW-0805">Transcription regulation</keyword>
<dbReference type="Proteomes" id="UP000651112">
    <property type="component" value="Unassembled WGS sequence"/>
</dbReference>
<dbReference type="InterPro" id="IPR036388">
    <property type="entry name" value="WH-like_DNA-bd_sf"/>
</dbReference>
<dbReference type="NCBIfam" id="TIGR02937">
    <property type="entry name" value="sigma70-ECF"/>
    <property type="match status" value="1"/>
</dbReference>